<evidence type="ECO:0000313" key="3">
    <source>
        <dbReference type="Proteomes" id="UP000779900"/>
    </source>
</evidence>
<dbReference type="PANTHER" id="PTHR47197:SF3">
    <property type="entry name" value="DIHYDRO-HEME D1 DEHYDROGENASE"/>
    <property type="match status" value="1"/>
</dbReference>
<dbReference type="PANTHER" id="PTHR47197">
    <property type="entry name" value="PROTEIN NIRF"/>
    <property type="match status" value="1"/>
</dbReference>
<dbReference type="Proteomes" id="UP000779900">
    <property type="component" value="Unassembled WGS sequence"/>
</dbReference>
<dbReference type="Gene3D" id="2.130.10.10">
    <property type="entry name" value="YVTN repeat-like/Quinoprotein amine dehydrogenase"/>
    <property type="match status" value="1"/>
</dbReference>
<reference evidence="2" key="1">
    <citation type="submission" date="2019-03" db="EMBL/GenBank/DDBJ databases">
        <title>Lake Tanganyika Metagenome-Assembled Genomes (MAGs).</title>
        <authorList>
            <person name="Tran P."/>
        </authorList>
    </citation>
    <scope>NUCLEOTIDE SEQUENCE</scope>
    <source>
        <strain evidence="2">K_DeepCast_150m_m2_040</strain>
    </source>
</reference>
<name>A0A937XJ58_UNCW3</name>
<dbReference type="Pfam" id="PF08309">
    <property type="entry name" value="LVIVD"/>
    <property type="match status" value="7"/>
</dbReference>
<comment type="caution">
    <text evidence="2">The sequence shown here is derived from an EMBL/GenBank/DDBJ whole genome shotgun (WGS) entry which is preliminary data.</text>
</comment>
<proteinExistence type="predicted"/>
<protein>
    <recommendedName>
        <fullName evidence="4">YncE family protein</fullName>
    </recommendedName>
</protein>
<dbReference type="SUPFAM" id="SSF101908">
    <property type="entry name" value="Putative isomerase YbhE"/>
    <property type="match status" value="1"/>
</dbReference>
<evidence type="ECO:0000256" key="1">
    <source>
        <dbReference type="SAM" id="SignalP"/>
    </source>
</evidence>
<gene>
    <name evidence="2" type="ORF">FJY68_12125</name>
</gene>
<organism evidence="2 3">
    <name type="scientific">candidate division WOR-3 bacterium</name>
    <dbReference type="NCBI Taxonomy" id="2052148"/>
    <lineage>
        <taxon>Bacteria</taxon>
        <taxon>Bacteria division WOR-3</taxon>
    </lineage>
</organism>
<evidence type="ECO:0008006" key="4">
    <source>
        <dbReference type="Google" id="ProtNLM"/>
    </source>
</evidence>
<dbReference type="EMBL" id="VGIR01000102">
    <property type="protein sequence ID" value="MBM3332571.1"/>
    <property type="molecule type" value="Genomic_DNA"/>
</dbReference>
<feature type="signal peptide" evidence="1">
    <location>
        <begin position="1"/>
        <end position="22"/>
    </location>
</feature>
<evidence type="ECO:0000313" key="2">
    <source>
        <dbReference type="EMBL" id="MBM3332571.1"/>
    </source>
</evidence>
<accession>A0A937XJ58</accession>
<dbReference type="InterPro" id="IPR015943">
    <property type="entry name" value="WD40/YVTN_repeat-like_dom_sf"/>
</dbReference>
<dbReference type="AlphaFoldDB" id="A0A937XJ58"/>
<sequence length="400" mass="41790">MRTLSLALCLILLLVGVEPALASSGIQLIGGCDTPGEAFSVAVCGDYAYVADGDAGLRVISVADPAHPAEVGHCDTPGWARGVAVSGNFVYVADYDSGLRVISVIDPADPVEVGSYRSPGWTWGVAARGNYVYIACDTAGLRVISVADPEHPSEVGHCHPGSPRGVCVRGDSVYVAGYEGSFTIVSVVDPAYPASVGGYFVFHASACGVAVDGEHAYVTFRSLGLHIVSVPSQVLVGQCGAYMWDWGVAVSRDYAYVAADEDGLWVISVADPTNPTAVGFYDEPNWWANGVTVAGGHVYVAYGGAGLQVFQVLSGVGESSKPHAAGRKPTGTVTRSVLLLPETSNRMPQAASLQNASGRKVLDLHPGAHDVTQLAPGVYFIHESQAHVQPQAIRKVIIAR</sequence>
<keyword evidence="1" id="KW-0732">Signal</keyword>
<dbReference type="InterPro" id="IPR051200">
    <property type="entry name" value="Host-pathogen_enzymatic-act"/>
</dbReference>
<dbReference type="PROSITE" id="PS51257">
    <property type="entry name" value="PROKAR_LIPOPROTEIN"/>
    <property type="match status" value="1"/>
</dbReference>
<dbReference type="InterPro" id="IPR013211">
    <property type="entry name" value="LVIVD"/>
</dbReference>
<feature type="chain" id="PRO_5037160427" description="YncE family protein" evidence="1">
    <location>
        <begin position="23"/>
        <end position="400"/>
    </location>
</feature>